<evidence type="ECO:0000313" key="2">
    <source>
        <dbReference type="Proteomes" id="UP000283387"/>
    </source>
</evidence>
<reference evidence="1 2" key="1">
    <citation type="submission" date="2018-09" db="EMBL/GenBank/DDBJ databases">
        <title>Genomic Encyclopedia of Archaeal and Bacterial Type Strains, Phase II (KMG-II): from individual species to whole genera.</title>
        <authorList>
            <person name="Goeker M."/>
        </authorList>
    </citation>
    <scope>NUCLEOTIDE SEQUENCE [LARGE SCALE GENOMIC DNA]</scope>
    <source>
        <strain evidence="1 2">DSM 27148</strain>
    </source>
</reference>
<evidence type="ECO:0000313" key="1">
    <source>
        <dbReference type="EMBL" id="RKD86187.1"/>
    </source>
</evidence>
<protein>
    <submittedName>
        <fullName evidence="1">Uncharacterized protein DUF4251</fullName>
    </submittedName>
</protein>
<accession>A0A419VVK3</accession>
<proteinExistence type="predicted"/>
<dbReference type="AlphaFoldDB" id="A0A419VVK3"/>
<dbReference type="InterPro" id="IPR025347">
    <property type="entry name" value="DUF4251"/>
</dbReference>
<sequence length="169" mass="18979">MKAIGILVVVFLIGGQICFAQKLSSKERKEQKAAEIEELVESGNFVFIARYASPMSGPKIDLTSIYDLKFKGDSVEAWLPYFGRAYQAPYADRDGGIKFKAKVDHIETKFNDKKKSYQVNFEVKEQRDTYQMNLIVGLSGYANLSVTMTHRQSISFSGVVEASAVDEKK</sequence>
<organism evidence="1 2">
    <name type="scientific">Mangrovibacterium diazotrophicum</name>
    <dbReference type="NCBI Taxonomy" id="1261403"/>
    <lineage>
        <taxon>Bacteria</taxon>
        <taxon>Pseudomonadati</taxon>
        <taxon>Bacteroidota</taxon>
        <taxon>Bacteroidia</taxon>
        <taxon>Marinilabiliales</taxon>
        <taxon>Prolixibacteraceae</taxon>
        <taxon>Mangrovibacterium</taxon>
    </lineage>
</organism>
<dbReference type="OrthoDB" id="1097715at2"/>
<dbReference type="RefSeq" id="WP_120275555.1">
    <property type="nucleotide sequence ID" value="NZ_RAPN01000005.1"/>
</dbReference>
<comment type="caution">
    <text evidence="1">The sequence shown here is derived from an EMBL/GenBank/DDBJ whole genome shotgun (WGS) entry which is preliminary data.</text>
</comment>
<dbReference type="Proteomes" id="UP000283387">
    <property type="component" value="Unassembled WGS sequence"/>
</dbReference>
<gene>
    <name evidence="1" type="ORF">BC643_4504</name>
</gene>
<name>A0A419VVK3_9BACT</name>
<dbReference type="Gene3D" id="2.40.128.410">
    <property type="match status" value="1"/>
</dbReference>
<keyword evidence="2" id="KW-1185">Reference proteome</keyword>
<dbReference type="EMBL" id="RAPN01000005">
    <property type="protein sequence ID" value="RKD86187.1"/>
    <property type="molecule type" value="Genomic_DNA"/>
</dbReference>
<dbReference type="Pfam" id="PF14059">
    <property type="entry name" value="DUF4251"/>
    <property type="match status" value="1"/>
</dbReference>